<evidence type="ECO:0000313" key="2">
    <source>
        <dbReference type="EMBL" id="TNC48715.1"/>
    </source>
</evidence>
<dbReference type="NCBIfam" id="NF033563">
    <property type="entry name" value="transpos_IS30"/>
    <property type="match status" value="1"/>
</dbReference>
<dbReference type="GO" id="GO:0004803">
    <property type="term" value="F:transposase activity"/>
    <property type="evidence" value="ECO:0007669"/>
    <property type="project" value="TreeGrafter"/>
</dbReference>
<dbReference type="GO" id="GO:0032196">
    <property type="term" value="P:transposition"/>
    <property type="evidence" value="ECO:0007669"/>
    <property type="project" value="TreeGrafter"/>
</dbReference>
<dbReference type="InterPro" id="IPR051917">
    <property type="entry name" value="Transposase-Integrase"/>
</dbReference>
<dbReference type="InterPro" id="IPR053392">
    <property type="entry name" value="Transposase_IS30-like"/>
</dbReference>
<feature type="compositionally biased region" description="Basic residues" evidence="1">
    <location>
        <begin position="24"/>
        <end position="36"/>
    </location>
</feature>
<accession>A0A5C4MX89</accession>
<gene>
    <name evidence="2" type="ORF">FHG66_12910</name>
</gene>
<dbReference type="PANTHER" id="PTHR10948">
    <property type="entry name" value="TRANSPOSASE"/>
    <property type="match status" value="1"/>
</dbReference>
<dbReference type="EMBL" id="VDFU01000015">
    <property type="protein sequence ID" value="TNC48715.1"/>
    <property type="molecule type" value="Genomic_DNA"/>
</dbReference>
<dbReference type="AlphaFoldDB" id="A0A5C4MX89"/>
<reference evidence="2 3" key="1">
    <citation type="submission" date="2019-06" db="EMBL/GenBank/DDBJ databases">
        <title>YIM 131921 draft genome.</title>
        <authorList>
            <person name="Jiang L."/>
        </authorList>
    </citation>
    <scope>NUCLEOTIDE SEQUENCE [LARGE SCALE GENOMIC DNA]</scope>
    <source>
        <strain evidence="2 3">YIM 131921</strain>
    </source>
</reference>
<comment type="caution">
    <text evidence="2">The sequence shown here is derived from an EMBL/GenBank/DDBJ whole genome shotgun (WGS) entry which is preliminary data.</text>
</comment>
<dbReference type="RefSeq" id="WP_139077419.1">
    <property type="nucleotide sequence ID" value="NZ_VDFU01000015.1"/>
</dbReference>
<protein>
    <submittedName>
        <fullName evidence="2">IS30 family transposase</fullName>
    </submittedName>
</protein>
<name>A0A5C4MX89_9RHOB</name>
<dbReference type="Proteomes" id="UP000305887">
    <property type="component" value="Unassembled WGS sequence"/>
</dbReference>
<proteinExistence type="predicted"/>
<evidence type="ECO:0000256" key="1">
    <source>
        <dbReference type="SAM" id="MobiDB-lite"/>
    </source>
</evidence>
<keyword evidence="3" id="KW-1185">Reference proteome</keyword>
<dbReference type="PANTHER" id="PTHR10948:SF23">
    <property type="entry name" value="TRANSPOSASE INSI FOR INSERTION SEQUENCE ELEMENT IS30A-RELATED"/>
    <property type="match status" value="1"/>
</dbReference>
<dbReference type="GO" id="GO:0005829">
    <property type="term" value="C:cytosol"/>
    <property type="evidence" value="ECO:0007669"/>
    <property type="project" value="TreeGrafter"/>
</dbReference>
<evidence type="ECO:0000313" key="3">
    <source>
        <dbReference type="Proteomes" id="UP000305887"/>
    </source>
</evidence>
<organism evidence="2 3">
    <name type="scientific">Rubellimicrobium rubrum</name>
    <dbReference type="NCBI Taxonomy" id="2585369"/>
    <lineage>
        <taxon>Bacteria</taxon>
        <taxon>Pseudomonadati</taxon>
        <taxon>Pseudomonadota</taxon>
        <taxon>Alphaproteobacteria</taxon>
        <taxon>Rhodobacterales</taxon>
        <taxon>Roseobacteraceae</taxon>
        <taxon>Rubellimicrobium</taxon>
    </lineage>
</organism>
<feature type="region of interest" description="Disordered" evidence="1">
    <location>
        <begin position="17"/>
        <end position="45"/>
    </location>
</feature>
<dbReference type="OrthoDB" id="9803231at2"/>
<sequence>MPRDDYRFVYSTAGQSQELAHHLPERRRKRRPRFAGKPRSPVFPETSRIDHRPEAVNARQEFGHWEADLMILRKQHRPANVATVVERKSRFTLLFRNKDRRSKPLMGKLIDLLSPLPQATAGPRVSLGECCNVKAEELHLRLVQGPGRSSER</sequence>